<proteinExistence type="predicted"/>
<dbReference type="EMBL" id="OAOQ01000006">
    <property type="protein sequence ID" value="SNX70604.1"/>
    <property type="molecule type" value="Genomic_DNA"/>
</dbReference>
<evidence type="ECO:0000259" key="2">
    <source>
        <dbReference type="Pfam" id="PF07811"/>
    </source>
</evidence>
<organism evidence="3 4">
    <name type="scientific">Cereibacter ovatus</name>
    <dbReference type="NCBI Taxonomy" id="439529"/>
    <lineage>
        <taxon>Bacteria</taxon>
        <taxon>Pseudomonadati</taxon>
        <taxon>Pseudomonadota</taxon>
        <taxon>Alphaproteobacteria</taxon>
        <taxon>Rhodobacterales</taxon>
        <taxon>Paracoccaceae</taxon>
        <taxon>Cereibacter</taxon>
    </lineage>
</organism>
<evidence type="ECO:0000313" key="4">
    <source>
        <dbReference type="Proteomes" id="UP000219467"/>
    </source>
</evidence>
<keyword evidence="1" id="KW-0812">Transmembrane</keyword>
<accession>A0A285CSX2</accession>
<feature type="transmembrane region" description="Helical" evidence="1">
    <location>
        <begin position="28"/>
        <end position="48"/>
    </location>
</feature>
<dbReference type="RefSeq" id="WP_097030398.1">
    <property type="nucleotide sequence ID" value="NZ_OAOQ01000006.1"/>
</dbReference>
<dbReference type="Pfam" id="PF07811">
    <property type="entry name" value="TadE"/>
    <property type="match status" value="1"/>
</dbReference>
<keyword evidence="4" id="KW-1185">Reference proteome</keyword>
<dbReference type="OrthoDB" id="7856227at2"/>
<protein>
    <submittedName>
        <fullName evidence="3">TadE-like protein</fullName>
    </submittedName>
</protein>
<dbReference type="Proteomes" id="UP000219467">
    <property type="component" value="Unassembled WGS sequence"/>
</dbReference>
<reference evidence="4" key="1">
    <citation type="submission" date="2017-08" db="EMBL/GenBank/DDBJ databases">
        <authorList>
            <person name="Varghese N."/>
            <person name="Submissions S."/>
        </authorList>
    </citation>
    <scope>NUCLEOTIDE SEQUENCE [LARGE SCALE GENOMIC DNA]</scope>
    <source>
        <strain evidence="4">JA234</strain>
    </source>
</reference>
<dbReference type="InterPro" id="IPR012495">
    <property type="entry name" value="TadE-like_dom"/>
</dbReference>
<evidence type="ECO:0000256" key="1">
    <source>
        <dbReference type="SAM" id="Phobius"/>
    </source>
</evidence>
<name>A0A285CSX2_9RHOB</name>
<gene>
    <name evidence="3" type="ORF">SAMN05878503_106128</name>
</gene>
<dbReference type="AlphaFoldDB" id="A0A285CSX2"/>
<keyword evidence="1" id="KW-0472">Membrane</keyword>
<keyword evidence="1" id="KW-1133">Transmembrane helix</keyword>
<evidence type="ECO:0000313" key="3">
    <source>
        <dbReference type="EMBL" id="SNX70604.1"/>
    </source>
</evidence>
<sequence length="215" mass="23105">MSPRPIPLARIGRPALARFGRAEDGTTLVELAIVLPLFLLIFLGLIDFGRMGAEYVMAQKAMERAARIAAVRPPACVGVPQFYTRGTDPSHAYGTGCRVAAGVCRTEPTYQCTAANRTATSDEIWVLLSPILPSEATRENLRFRYEYDANLGFLGGPYVPMVTVQLEDLSFRFVTPLAALATLAGAGNSDLPMTVPMPNMSVSLPAEDLAQGNNG</sequence>
<feature type="domain" description="TadE-like" evidence="2">
    <location>
        <begin position="25"/>
        <end position="67"/>
    </location>
</feature>